<comment type="caution">
    <text evidence="9">The sequence shown here is derived from an EMBL/GenBank/DDBJ whole genome shotgun (WGS) entry which is preliminary data.</text>
</comment>
<dbReference type="NCBIfam" id="TIGR00427">
    <property type="entry name" value="NAAT family transporter"/>
    <property type="match status" value="1"/>
</dbReference>
<feature type="transmembrane region" description="Helical" evidence="8">
    <location>
        <begin position="236"/>
        <end position="255"/>
    </location>
</feature>
<reference evidence="9" key="1">
    <citation type="journal article" date="2015" name="Nature">
        <title>Complex archaea that bridge the gap between prokaryotes and eukaryotes.</title>
        <authorList>
            <person name="Spang A."/>
            <person name="Saw J.H."/>
            <person name="Jorgensen S.L."/>
            <person name="Zaremba-Niedzwiedzka K."/>
            <person name="Martijn J."/>
            <person name="Lind A.E."/>
            <person name="van Eijk R."/>
            <person name="Schleper C."/>
            <person name="Guy L."/>
            <person name="Ettema T.J."/>
        </authorList>
    </citation>
    <scope>NUCLEOTIDE SEQUENCE</scope>
</reference>
<evidence type="ECO:0000256" key="6">
    <source>
        <dbReference type="ARBA" id="ARBA00023136"/>
    </source>
</evidence>
<evidence type="ECO:0000313" key="9">
    <source>
        <dbReference type="EMBL" id="KKM82344.1"/>
    </source>
</evidence>
<evidence type="ECO:0000256" key="1">
    <source>
        <dbReference type="ARBA" id="ARBA00004651"/>
    </source>
</evidence>
<feature type="region of interest" description="Disordered" evidence="7">
    <location>
        <begin position="296"/>
        <end position="326"/>
    </location>
</feature>
<keyword evidence="6 8" id="KW-0472">Membrane</keyword>
<dbReference type="AlphaFoldDB" id="A0A0F9KJQ7"/>
<dbReference type="PANTHER" id="PTHR33508">
    <property type="entry name" value="UPF0056 MEMBRANE PROTEIN YHCE"/>
    <property type="match status" value="1"/>
</dbReference>
<gene>
    <name evidence="9" type="ORF">LCGC14_1320530</name>
</gene>
<feature type="transmembrane region" description="Helical" evidence="8">
    <location>
        <begin position="171"/>
        <end position="190"/>
    </location>
</feature>
<dbReference type="Gene3D" id="1.20.1250.20">
    <property type="entry name" value="MFS general substrate transporter like domains"/>
    <property type="match status" value="1"/>
</dbReference>
<evidence type="ECO:0000256" key="7">
    <source>
        <dbReference type="SAM" id="MobiDB-lite"/>
    </source>
</evidence>
<dbReference type="GO" id="GO:0022857">
    <property type="term" value="F:transmembrane transporter activity"/>
    <property type="evidence" value="ECO:0007669"/>
    <property type="project" value="InterPro"/>
</dbReference>
<feature type="compositionally biased region" description="Basic and acidic residues" evidence="7">
    <location>
        <begin position="301"/>
        <end position="326"/>
    </location>
</feature>
<accession>A0A0F9KJQ7</accession>
<evidence type="ECO:0000256" key="5">
    <source>
        <dbReference type="ARBA" id="ARBA00022989"/>
    </source>
</evidence>
<proteinExistence type="inferred from homology"/>
<dbReference type="InterPro" id="IPR036259">
    <property type="entry name" value="MFS_trans_sf"/>
</dbReference>
<dbReference type="SUPFAM" id="SSF103473">
    <property type="entry name" value="MFS general substrate transporter"/>
    <property type="match status" value="1"/>
</dbReference>
<keyword evidence="5 8" id="KW-1133">Transmembrane helix</keyword>
<evidence type="ECO:0000256" key="2">
    <source>
        <dbReference type="ARBA" id="ARBA00009784"/>
    </source>
</evidence>
<evidence type="ECO:0000256" key="4">
    <source>
        <dbReference type="ARBA" id="ARBA00022692"/>
    </source>
</evidence>
<comment type="similarity">
    <text evidence="2">Belongs to the UPF0056 (MarC) family.</text>
</comment>
<dbReference type="Pfam" id="PF01914">
    <property type="entry name" value="MarC"/>
    <property type="match status" value="1"/>
</dbReference>
<keyword evidence="4 8" id="KW-0812">Transmembrane</keyword>
<keyword evidence="3" id="KW-1003">Cell membrane</keyword>
<evidence type="ECO:0000256" key="8">
    <source>
        <dbReference type="SAM" id="Phobius"/>
    </source>
</evidence>
<evidence type="ECO:0000256" key="3">
    <source>
        <dbReference type="ARBA" id="ARBA00022475"/>
    </source>
</evidence>
<comment type="subcellular location">
    <subcellularLocation>
        <location evidence="1">Cell membrane</location>
        <topology evidence="1">Multi-pass membrane protein</topology>
    </subcellularLocation>
</comment>
<dbReference type="GO" id="GO:0005886">
    <property type="term" value="C:plasma membrane"/>
    <property type="evidence" value="ECO:0007669"/>
    <property type="project" value="UniProtKB-SubCell"/>
</dbReference>
<name>A0A0F9KJQ7_9ZZZZ</name>
<dbReference type="EMBL" id="LAZR01007876">
    <property type="protein sequence ID" value="KKM82344.1"/>
    <property type="molecule type" value="Genomic_DNA"/>
</dbReference>
<feature type="transmembrane region" description="Helical" evidence="8">
    <location>
        <begin position="211"/>
        <end position="230"/>
    </location>
</feature>
<feature type="transmembrane region" description="Helical" evidence="8">
    <location>
        <begin position="144"/>
        <end position="165"/>
    </location>
</feature>
<feature type="transmembrane region" description="Helical" evidence="8">
    <location>
        <begin position="6"/>
        <end position="31"/>
    </location>
</feature>
<protein>
    <submittedName>
        <fullName evidence="9">Uncharacterized protein</fullName>
    </submittedName>
</protein>
<dbReference type="PANTHER" id="PTHR33508:SF1">
    <property type="entry name" value="UPF0056 MEMBRANE PROTEIN YHCE"/>
    <property type="match status" value="1"/>
</dbReference>
<organism evidence="9">
    <name type="scientific">marine sediment metagenome</name>
    <dbReference type="NCBI Taxonomy" id="412755"/>
    <lineage>
        <taxon>unclassified sequences</taxon>
        <taxon>metagenomes</taxon>
        <taxon>ecological metagenomes</taxon>
    </lineage>
</organism>
<dbReference type="InterPro" id="IPR002771">
    <property type="entry name" value="Multi_antbiot-R_MarC"/>
</dbReference>
<feature type="transmembrane region" description="Helical" evidence="8">
    <location>
        <begin position="43"/>
        <end position="69"/>
    </location>
</feature>
<sequence>MTFDTAYMITALVTMFVVIDPIAIAPVFLALTRGMSNAQRRKIAWRAVGVAGLILLIFAAFGEAVLGFIGISMPAFRVAGGILLFITALDMLFDRRTKRREDRADEDDHDDPSVFPMAIPLIAGPGSIASVILLTGEKPGGEGLLTMIVITALIGGAGSMVGMMLGHIFPILLATAFVVGGMSNPLYSLIMAHTNDFLEHEDMASASGGMLFINGLGAVLGPVITGWMMGTTLGPGGFYLFTAVLFAALAGYASYRKTQRAAVPVEDTGNYVPIYPSATAVAVEIAQEYVIEAEQEAAEEAAQKSAEEDKIAHDSDNYVADDIKRD</sequence>